<dbReference type="Proteomes" id="UP000230292">
    <property type="component" value="Unassembled WGS sequence"/>
</dbReference>
<dbReference type="AlphaFoldDB" id="A0A2M7H4G1"/>
<evidence type="ECO:0000313" key="2">
    <source>
        <dbReference type="Proteomes" id="UP000230292"/>
    </source>
</evidence>
<organism evidence="1 2">
    <name type="scientific">Candidatus Kerfeldbacteria bacterium CG15_BIG_FIL_POST_REV_8_21_14_020_45_12</name>
    <dbReference type="NCBI Taxonomy" id="2014247"/>
    <lineage>
        <taxon>Bacteria</taxon>
        <taxon>Candidatus Kerfeldiibacteriota</taxon>
    </lineage>
</organism>
<evidence type="ECO:0008006" key="3">
    <source>
        <dbReference type="Google" id="ProtNLM"/>
    </source>
</evidence>
<name>A0A2M7H4G1_9BACT</name>
<gene>
    <name evidence="1" type="ORF">COW24_01850</name>
</gene>
<accession>A0A2M7H4G1</accession>
<evidence type="ECO:0000313" key="1">
    <source>
        <dbReference type="EMBL" id="PIW37118.1"/>
    </source>
</evidence>
<dbReference type="EMBL" id="PFGC01000021">
    <property type="protein sequence ID" value="PIW37118.1"/>
    <property type="molecule type" value="Genomic_DNA"/>
</dbReference>
<protein>
    <recommendedName>
        <fullName evidence="3">Rhodanese domain-containing protein</fullName>
    </recommendedName>
</protein>
<proteinExistence type="predicted"/>
<sequence>MNVFKMFDKDACSIQGGDSIKWTWGEYYKQCDKLTQQGSQVVLVDMINQPVPGSVPLKNELFESAYPDGTYFVLYCHSGGSSGFLQKQLSEKLPQYHIVNMTGGIGMYEPEQGRD</sequence>
<reference evidence="1 2" key="1">
    <citation type="submission" date="2017-09" db="EMBL/GenBank/DDBJ databases">
        <title>Depth-based differentiation of microbial function through sediment-hosted aquifers and enrichment of novel symbionts in the deep terrestrial subsurface.</title>
        <authorList>
            <person name="Probst A.J."/>
            <person name="Ladd B."/>
            <person name="Jarett J.K."/>
            <person name="Geller-Mcgrath D.E."/>
            <person name="Sieber C.M."/>
            <person name="Emerson J.B."/>
            <person name="Anantharaman K."/>
            <person name="Thomas B.C."/>
            <person name="Malmstrom R."/>
            <person name="Stieglmeier M."/>
            <person name="Klingl A."/>
            <person name="Woyke T."/>
            <person name="Ryan C.M."/>
            <person name="Banfield J.F."/>
        </authorList>
    </citation>
    <scope>NUCLEOTIDE SEQUENCE [LARGE SCALE GENOMIC DNA]</scope>
    <source>
        <strain evidence="1">CG15_BIG_FIL_POST_REV_8_21_14_020_45_12</strain>
    </source>
</reference>
<comment type="caution">
    <text evidence="1">The sequence shown here is derived from an EMBL/GenBank/DDBJ whole genome shotgun (WGS) entry which is preliminary data.</text>
</comment>